<proteinExistence type="predicted"/>
<evidence type="ECO:0000313" key="2">
    <source>
        <dbReference type="Proteomes" id="UP000568751"/>
    </source>
</evidence>
<dbReference type="AlphaFoldDB" id="A0A853F2R7"/>
<organism evidence="1 2">
    <name type="scientific">Candidatus Thiodubiliella endoseptemdiera</name>
    <dbReference type="NCBI Taxonomy" id="2738886"/>
    <lineage>
        <taxon>Bacteria</taxon>
        <taxon>Pseudomonadati</taxon>
        <taxon>Pseudomonadota</taxon>
        <taxon>Gammaproteobacteria</taxon>
        <taxon>Candidatus Pseudothioglobaceae</taxon>
        <taxon>Candidatus Thiodubiliella</taxon>
    </lineage>
</organism>
<protein>
    <submittedName>
        <fullName evidence="1">Uncharacterized protein</fullName>
    </submittedName>
</protein>
<evidence type="ECO:0000313" key="1">
    <source>
        <dbReference type="EMBL" id="NYT27707.1"/>
    </source>
</evidence>
<gene>
    <name evidence="1" type="ORF">H0A76_07285</name>
</gene>
<dbReference type="RefSeq" id="WP_369150051.1">
    <property type="nucleotide sequence ID" value="NZ_OZ156464.1"/>
</dbReference>
<accession>A0A853F2R7</accession>
<dbReference type="EMBL" id="JACCHT010000001">
    <property type="protein sequence ID" value="NYT27707.1"/>
    <property type="molecule type" value="Genomic_DNA"/>
</dbReference>
<dbReference type="Proteomes" id="UP000568751">
    <property type="component" value="Unassembled WGS sequence"/>
</dbReference>
<name>A0A853F2R7_9GAMM</name>
<sequence>MVRIMGLSNLYTLAKDGTDVVSKGGDKESFNFGMEERTVKEFQFSCGLGTIFDGDINPFVAVNIKPKFFVQLKPHEKILLMFSQ</sequence>
<comment type="caution">
    <text evidence="1">The sequence shown here is derived from an EMBL/GenBank/DDBJ whole genome shotgun (WGS) entry which is preliminary data.</text>
</comment>
<reference evidence="1 2" key="1">
    <citation type="submission" date="2020-05" db="EMBL/GenBank/DDBJ databases">
        <title>Horizontal transmission and recombination maintain forever young bacterial symbiont genomes.</title>
        <authorList>
            <person name="Russell S.L."/>
            <person name="Pepper-Tunick E."/>
            <person name="Svedberg J."/>
            <person name="Byrne A."/>
            <person name="Ruelas Castillo J."/>
            <person name="Vollmers C."/>
            <person name="Beinart R.A."/>
            <person name="Corbett-Detig R."/>
        </authorList>
    </citation>
    <scope>NUCLEOTIDE SEQUENCE [LARGE SCALE GENOMIC DNA]</scope>
    <source>
        <strain evidence="1">455</strain>
    </source>
</reference>